<dbReference type="Pfam" id="PF07660">
    <property type="entry name" value="STN"/>
    <property type="match status" value="1"/>
</dbReference>
<organism evidence="8 10">
    <name type="scientific">Duganella violaceipulchra</name>
    <dbReference type="NCBI Taxonomy" id="2849652"/>
    <lineage>
        <taxon>Bacteria</taxon>
        <taxon>Pseudomonadati</taxon>
        <taxon>Pseudomonadota</taxon>
        <taxon>Betaproteobacteria</taxon>
        <taxon>Burkholderiales</taxon>
        <taxon>Oxalobacteraceae</taxon>
        <taxon>Telluria group</taxon>
        <taxon>Duganella</taxon>
    </lineage>
</organism>
<evidence type="ECO:0000256" key="6">
    <source>
        <dbReference type="SAM" id="MobiDB-lite"/>
    </source>
</evidence>
<sequence length="635" mass="68658">MTKNRFIDGLAMLGLVAVLGGCGGSQAYRQGQALLAQGKEQQGLAKLNEATVLDPANPEYRIAYASRRNAIVNRLIANAEAERRDEHAANADILYRRVLEVDGSNVMARQGLETLAVQRRHRQVVSEAQALFANGTPGDLPAVLEMLRPVLSEDPAQKGALALKQRVDALRASTQRPEAKLAVAHQKPITLEFRDMPLKLVFDAIAQASGLNFFFDSDVRQDQRITVLAKNTSIDDAIHLLLTTNQLRQKVLNGNSLLIYPSLPQKIKDYQPMVVRSFFLANVDAKTAANAIKTIVKTQDIVVDERLGTIVIRDTPEAVRMAERIVALQDMSDPEVMLEVEVMEIQRSRLLELGVKWPSQLSLAPSAAADSASLTLAELRRVNSSTLLATVGPTIINARKEDQDGSVLANPRIRVRNKEKAKIMIGDRVPAITTTSTSLSVTESVNYLDVGLKLEVEPTIYLDDEVAIKVNLEVSNIVRQLVSKSGTTSYQIGSRSASTVLRLKNGETEILAGLISDEDRSTANKVPGIGELPIVGRLFGSKNDDSQRSEILLSITPRVVRSLRRPDLMSAEFEAGTDSSMGARPLTLSTPVVPTAHPAAPPAPLPMVPPTPIPVAPAGAPTLAAPAPSASDSTQ</sequence>
<evidence type="ECO:0000256" key="5">
    <source>
        <dbReference type="RuleBase" id="RU004004"/>
    </source>
</evidence>
<gene>
    <name evidence="8" type="ORF">KVP70_23830</name>
    <name evidence="9" type="ORF">L1274_004794</name>
</gene>
<evidence type="ECO:0000259" key="7">
    <source>
        <dbReference type="SMART" id="SM00965"/>
    </source>
</evidence>
<keyword evidence="3" id="KW-0998">Cell outer membrane</keyword>
<feature type="compositionally biased region" description="Low complexity" evidence="6">
    <location>
        <begin position="616"/>
        <end position="635"/>
    </location>
</feature>
<keyword evidence="11" id="KW-1185">Reference proteome</keyword>
<keyword evidence="1 5" id="KW-0813">Transport</keyword>
<feature type="domain" description="Secretin/TonB short N-terminal" evidence="7">
    <location>
        <begin position="211"/>
        <end position="262"/>
    </location>
</feature>
<dbReference type="AlphaFoldDB" id="A0AA41HAU4"/>
<keyword evidence="2" id="KW-0472">Membrane</keyword>
<comment type="subcellular location">
    <subcellularLocation>
        <location evidence="5">Cell outer membrane</location>
    </subcellularLocation>
</comment>
<dbReference type="Pfam" id="PF03958">
    <property type="entry name" value="Secretin_N"/>
    <property type="match status" value="1"/>
</dbReference>
<dbReference type="Proteomes" id="UP001155901">
    <property type="component" value="Unassembled WGS sequence"/>
</dbReference>
<dbReference type="SMART" id="SM00965">
    <property type="entry name" value="STN"/>
    <property type="match status" value="1"/>
</dbReference>
<dbReference type="GO" id="GO:0015627">
    <property type="term" value="C:type II protein secretion system complex"/>
    <property type="evidence" value="ECO:0007669"/>
    <property type="project" value="TreeGrafter"/>
</dbReference>
<reference evidence="8" key="1">
    <citation type="submission" date="2021-07" db="EMBL/GenBank/DDBJ databases">
        <title>Characterization of violacein-producing bacteria and related species.</title>
        <authorList>
            <person name="Wilson H.S."/>
            <person name="De Leon M.E."/>
        </authorList>
    </citation>
    <scope>NUCLEOTIDE SEQUENCE</scope>
    <source>
        <strain evidence="8">HSC-15S17</strain>
    </source>
</reference>
<evidence type="ECO:0000313" key="8">
    <source>
        <dbReference type="EMBL" id="MBV6323970.1"/>
    </source>
</evidence>
<dbReference type="EMBL" id="JAHTGR010000014">
    <property type="protein sequence ID" value="MBV6323970.1"/>
    <property type="molecule type" value="Genomic_DNA"/>
</dbReference>
<dbReference type="PANTHER" id="PTHR30332">
    <property type="entry name" value="PROBABLE GENERAL SECRETION PATHWAY PROTEIN D"/>
    <property type="match status" value="1"/>
</dbReference>
<dbReference type="InterPro" id="IPR004846">
    <property type="entry name" value="T2SS/T3SS_dom"/>
</dbReference>
<dbReference type="GO" id="GO:0009279">
    <property type="term" value="C:cell outer membrane"/>
    <property type="evidence" value="ECO:0007669"/>
    <property type="project" value="UniProtKB-SubCell"/>
</dbReference>
<evidence type="ECO:0000256" key="2">
    <source>
        <dbReference type="ARBA" id="ARBA00023136"/>
    </source>
</evidence>
<feature type="compositionally biased region" description="Pro residues" evidence="6">
    <location>
        <begin position="599"/>
        <end position="615"/>
    </location>
</feature>
<protein>
    <submittedName>
        <fullName evidence="9">General secretion pathway protein D</fullName>
    </submittedName>
    <submittedName>
        <fullName evidence="8">General secretion pathway protein GspD</fullName>
    </submittedName>
</protein>
<dbReference type="InterPro" id="IPR005644">
    <property type="entry name" value="NolW-like"/>
</dbReference>
<reference evidence="9" key="2">
    <citation type="submission" date="2022-03" db="EMBL/GenBank/DDBJ databases">
        <title>Genome Encyclopedia of Bacteria and Archaea VI: Functional Genomics of Type Strains.</title>
        <authorList>
            <person name="Whitman W."/>
        </authorList>
    </citation>
    <scope>NUCLEOTIDE SEQUENCE</scope>
    <source>
        <strain evidence="9">HSC-15S17</strain>
    </source>
</reference>
<feature type="region of interest" description="Disordered" evidence="6">
    <location>
        <begin position="574"/>
        <end position="635"/>
    </location>
</feature>
<dbReference type="InterPro" id="IPR050810">
    <property type="entry name" value="Bact_Secretion_Sys_Channel"/>
</dbReference>
<accession>A0AA41HAU4</accession>
<dbReference type="Pfam" id="PF00263">
    <property type="entry name" value="Secretin"/>
    <property type="match status" value="1"/>
</dbReference>
<evidence type="ECO:0000256" key="1">
    <source>
        <dbReference type="ARBA" id="ARBA00022448"/>
    </source>
</evidence>
<evidence type="ECO:0000313" key="9">
    <source>
        <dbReference type="EMBL" id="MCP2011048.1"/>
    </source>
</evidence>
<evidence type="ECO:0000313" key="11">
    <source>
        <dbReference type="Proteomes" id="UP001162889"/>
    </source>
</evidence>
<name>A0AA41HAU4_9BURK</name>
<comment type="similarity">
    <text evidence="4">Belongs to the bacterial secretin family.</text>
</comment>
<dbReference type="RefSeq" id="WP_217944928.1">
    <property type="nucleotide sequence ID" value="NZ_JAHTGR010000014.1"/>
</dbReference>
<dbReference type="InterPro" id="IPR011662">
    <property type="entry name" value="Secretin/TonB_short_N"/>
</dbReference>
<dbReference type="EMBL" id="JALJZU010000010">
    <property type="protein sequence ID" value="MCP2011048.1"/>
    <property type="molecule type" value="Genomic_DNA"/>
</dbReference>
<dbReference type="PROSITE" id="PS51257">
    <property type="entry name" value="PROKAR_LIPOPROTEIN"/>
    <property type="match status" value="1"/>
</dbReference>
<evidence type="ECO:0000256" key="3">
    <source>
        <dbReference type="ARBA" id="ARBA00023237"/>
    </source>
</evidence>
<evidence type="ECO:0000313" key="10">
    <source>
        <dbReference type="Proteomes" id="UP001155901"/>
    </source>
</evidence>
<comment type="caution">
    <text evidence="8">The sequence shown here is derived from an EMBL/GenBank/DDBJ whole genome shotgun (WGS) entry which is preliminary data.</text>
</comment>
<proteinExistence type="inferred from homology"/>
<dbReference type="Proteomes" id="UP001162889">
    <property type="component" value="Unassembled WGS sequence"/>
</dbReference>
<dbReference type="GO" id="GO:0009306">
    <property type="term" value="P:protein secretion"/>
    <property type="evidence" value="ECO:0007669"/>
    <property type="project" value="InterPro"/>
</dbReference>
<dbReference type="PANTHER" id="PTHR30332:SF17">
    <property type="entry name" value="TYPE IV PILIATION SYSTEM PROTEIN DR_0774-RELATED"/>
    <property type="match status" value="1"/>
</dbReference>
<evidence type="ECO:0000256" key="4">
    <source>
        <dbReference type="RuleBase" id="RU004003"/>
    </source>
</evidence>